<accession>A0A1W9YSI1</accession>
<dbReference type="PANTHER" id="PTHR32114">
    <property type="entry name" value="ABC TRANSPORTER ABCH.3"/>
    <property type="match status" value="1"/>
</dbReference>
<evidence type="ECO:0000256" key="3">
    <source>
        <dbReference type="ARBA" id="ARBA00013368"/>
    </source>
</evidence>
<dbReference type="Gene3D" id="3.40.50.300">
    <property type="entry name" value="P-loop containing nucleotide triphosphate hydrolases"/>
    <property type="match status" value="1"/>
</dbReference>
<dbReference type="STRING" id="564198.BST17_20820"/>
<reference evidence="5 6" key="1">
    <citation type="submission" date="2017-02" db="EMBL/GenBank/DDBJ databases">
        <title>The new phylogeny of genus Mycobacterium.</title>
        <authorList>
            <person name="Tortoli E."/>
            <person name="Trovato A."/>
            <person name="Cirillo D.M."/>
        </authorList>
    </citation>
    <scope>NUCLEOTIDE SEQUENCE [LARGE SCALE GENOMIC DNA]</scope>
    <source>
        <strain evidence="5 6">DSM 45578</strain>
    </source>
</reference>
<name>A0A1W9YSI1_MYCBA</name>
<comment type="caution">
    <text evidence="5">The sequence shown here is derived from an EMBL/GenBank/DDBJ whole genome shotgun (WGS) entry which is preliminary data.</text>
</comment>
<dbReference type="SUPFAM" id="SSF52540">
    <property type="entry name" value="P-loop containing nucleoside triphosphate hydrolases"/>
    <property type="match status" value="1"/>
</dbReference>
<comment type="similarity">
    <text evidence="1">Belongs to the SMC family. SbcC subfamily.</text>
</comment>
<organism evidence="5 6">
    <name type="scientific">Mycolicibacterium bacteremicum</name>
    <name type="common">Mycobacterium bacteremicum</name>
    <dbReference type="NCBI Taxonomy" id="564198"/>
    <lineage>
        <taxon>Bacteria</taxon>
        <taxon>Bacillati</taxon>
        <taxon>Actinomycetota</taxon>
        <taxon>Actinomycetes</taxon>
        <taxon>Mycobacteriales</taxon>
        <taxon>Mycobacteriaceae</taxon>
        <taxon>Mycolicibacterium</taxon>
    </lineage>
</organism>
<gene>
    <name evidence="5" type="ORF">BST17_20820</name>
</gene>
<dbReference type="Proteomes" id="UP000192366">
    <property type="component" value="Unassembled WGS sequence"/>
</dbReference>
<dbReference type="InterPro" id="IPR027417">
    <property type="entry name" value="P-loop_NTPase"/>
</dbReference>
<proteinExistence type="inferred from homology"/>
<dbReference type="EMBL" id="MVHJ01000021">
    <property type="protein sequence ID" value="ORA03031.1"/>
    <property type="molecule type" value="Genomic_DNA"/>
</dbReference>
<dbReference type="PANTHER" id="PTHR32114:SF2">
    <property type="entry name" value="ABC TRANSPORTER ABCH.3"/>
    <property type="match status" value="1"/>
</dbReference>
<dbReference type="AlphaFoldDB" id="A0A1W9YSI1"/>
<dbReference type="Pfam" id="PF13476">
    <property type="entry name" value="AAA_23"/>
    <property type="match status" value="1"/>
</dbReference>
<keyword evidence="6" id="KW-1185">Reference proteome</keyword>
<sequence length="177" mass="19318">MDHHNGVSTADVSPTYLTNITVSGFRGIGSTAKLDLHPAPGLTVISGRNGSGKSSFAEAVELALTGSSYRWRGKQALWSESWRNLHKPNPCALRVGFTREGSKPVKVGVDWDPEAELADRTLWTQRDGKQATDGICTPAAVQRPIPQIRHDTKRLEWDMHDLDIDGVGVEVKSAAYV</sequence>
<evidence type="ECO:0000313" key="5">
    <source>
        <dbReference type="EMBL" id="ORA03031.1"/>
    </source>
</evidence>
<dbReference type="InterPro" id="IPR038729">
    <property type="entry name" value="Rad50/SbcC_AAA"/>
</dbReference>
<dbReference type="GO" id="GO:0016887">
    <property type="term" value="F:ATP hydrolysis activity"/>
    <property type="evidence" value="ECO:0007669"/>
    <property type="project" value="InterPro"/>
</dbReference>
<evidence type="ECO:0000256" key="1">
    <source>
        <dbReference type="ARBA" id="ARBA00006930"/>
    </source>
</evidence>
<evidence type="ECO:0000256" key="2">
    <source>
        <dbReference type="ARBA" id="ARBA00011322"/>
    </source>
</evidence>
<dbReference type="GO" id="GO:0006302">
    <property type="term" value="P:double-strand break repair"/>
    <property type="evidence" value="ECO:0007669"/>
    <property type="project" value="InterPro"/>
</dbReference>
<comment type="subunit">
    <text evidence="2">Heterodimer of SbcC and SbcD.</text>
</comment>
<evidence type="ECO:0000259" key="4">
    <source>
        <dbReference type="Pfam" id="PF13476"/>
    </source>
</evidence>
<dbReference type="OrthoDB" id="5089113at2"/>
<evidence type="ECO:0000313" key="6">
    <source>
        <dbReference type="Proteomes" id="UP000192366"/>
    </source>
</evidence>
<protein>
    <recommendedName>
        <fullName evidence="3">Nuclease SbcCD subunit C</fullName>
    </recommendedName>
</protein>
<feature type="domain" description="Rad50/SbcC-type AAA" evidence="4">
    <location>
        <begin position="20"/>
        <end position="76"/>
    </location>
</feature>